<feature type="transmembrane region" description="Helical" evidence="1">
    <location>
        <begin position="130"/>
        <end position="154"/>
    </location>
</feature>
<keyword evidence="1" id="KW-0472">Membrane</keyword>
<evidence type="ECO:0000313" key="4">
    <source>
        <dbReference type="Proteomes" id="UP001320420"/>
    </source>
</evidence>
<reference evidence="3 4" key="1">
    <citation type="submission" date="2024-02" db="EMBL/GenBank/DDBJ databases">
        <title>De novo assembly and annotation of 12 fungi associated with fruit tree decline syndrome in Ontario, Canada.</title>
        <authorList>
            <person name="Sulman M."/>
            <person name="Ellouze W."/>
            <person name="Ilyukhin E."/>
        </authorList>
    </citation>
    <scope>NUCLEOTIDE SEQUENCE [LARGE SCALE GENOMIC DNA]</scope>
    <source>
        <strain evidence="3 4">M11/M66-122</strain>
    </source>
</reference>
<dbReference type="EMBL" id="JAKJXP020000019">
    <property type="protein sequence ID" value="KAK7754665.1"/>
    <property type="molecule type" value="Genomic_DNA"/>
</dbReference>
<comment type="caution">
    <text evidence="3">The sequence shown here is derived from an EMBL/GenBank/DDBJ whole genome shotgun (WGS) entry which is preliminary data.</text>
</comment>
<keyword evidence="4" id="KW-1185">Reference proteome</keyword>
<keyword evidence="1" id="KW-0812">Transmembrane</keyword>
<dbReference type="AlphaFoldDB" id="A0AAN9USY0"/>
<evidence type="ECO:0000256" key="1">
    <source>
        <dbReference type="SAM" id="Phobius"/>
    </source>
</evidence>
<dbReference type="SUPFAM" id="SSF56801">
    <property type="entry name" value="Acetyl-CoA synthetase-like"/>
    <property type="match status" value="1"/>
</dbReference>
<dbReference type="PANTHER" id="PTHR24096">
    <property type="entry name" value="LONG-CHAIN-FATTY-ACID--COA LIGASE"/>
    <property type="match status" value="1"/>
</dbReference>
<sequence>MLIDYITSNFAVHRLSGIVTPANAMYSAPELEHQLRSSGATALITCVPLLETALKAARAVGIADSRIFIMELPGSYDKVPFATLDDLIAEGRALPELEPLAWTTGQGARQVAYLSYSSGTSGLPVSTDDYLLYFLFLIYCSVYVSGEITLHYILPTRTPVPSVHRSTD</sequence>
<dbReference type="GO" id="GO:0016405">
    <property type="term" value="F:CoA-ligase activity"/>
    <property type="evidence" value="ECO:0007669"/>
    <property type="project" value="TreeGrafter"/>
</dbReference>
<feature type="domain" description="AMP-dependent synthetase/ligase" evidence="2">
    <location>
        <begin position="3"/>
        <end position="124"/>
    </location>
</feature>
<dbReference type="InterPro" id="IPR000873">
    <property type="entry name" value="AMP-dep_synth/lig_dom"/>
</dbReference>
<dbReference type="Gene3D" id="3.40.50.980">
    <property type="match status" value="1"/>
</dbReference>
<evidence type="ECO:0000259" key="2">
    <source>
        <dbReference type="Pfam" id="PF00501"/>
    </source>
</evidence>
<organism evidence="3 4">
    <name type="scientific">Diatrype stigma</name>
    <dbReference type="NCBI Taxonomy" id="117547"/>
    <lineage>
        <taxon>Eukaryota</taxon>
        <taxon>Fungi</taxon>
        <taxon>Dikarya</taxon>
        <taxon>Ascomycota</taxon>
        <taxon>Pezizomycotina</taxon>
        <taxon>Sordariomycetes</taxon>
        <taxon>Xylariomycetidae</taxon>
        <taxon>Xylariales</taxon>
        <taxon>Diatrypaceae</taxon>
        <taxon>Diatrype</taxon>
    </lineage>
</organism>
<dbReference type="Pfam" id="PF00501">
    <property type="entry name" value="AMP-binding"/>
    <property type="match status" value="1"/>
</dbReference>
<dbReference type="PANTHER" id="PTHR24096:SF422">
    <property type="entry name" value="BCDNA.GH02901"/>
    <property type="match status" value="1"/>
</dbReference>
<gene>
    <name evidence="3" type="ORF">SLS62_003449</name>
</gene>
<dbReference type="Proteomes" id="UP001320420">
    <property type="component" value="Unassembled WGS sequence"/>
</dbReference>
<keyword evidence="1" id="KW-1133">Transmembrane helix</keyword>
<proteinExistence type="predicted"/>
<accession>A0AAN9USY0</accession>
<protein>
    <recommendedName>
        <fullName evidence="2">AMP-dependent synthetase/ligase domain-containing protein</fullName>
    </recommendedName>
</protein>
<evidence type="ECO:0000313" key="3">
    <source>
        <dbReference type="EMBL" id="KAK7754665.1"/>
    </source>
</evidence>
<name>A0AAN9USY0_9PEZI</name>